<comment type="caution">
    <text evidence="2">The sequence shown here is derived from an EMBL/GenBank/DDBJ whole genome shotgun (WGS) entry which is preliminary data.</text>
</comment>
<organism evidence="2 3">
    <name type="scientific">Leucocoprinus birnbaumii</name>
    <dbReference type="NCBI Taxonomy" id="56174"/>
    <lineage>
        <taxon>Eukaryota</taxon>
        <taxon>Fungi</taxon>
        <taxon>Dikarya</taxon>
        <taxon>Basidiomycota</taxon>
        <taxon>Agaricomycotina</taxon>
        <taxon>Agaricomycetes</taxon>
        <taxon>Agaricomycetidae</taxon>
        <taxon>Agaricales</taxon>
        <taxon>Agaricineae</taxon>
        <taxon>Agaricaceae</taxon>
        <taxon>Leucocoprinus</taxon>
    </lineage>
</organism>
<evidence type="ECO:0000256" key="1">
    <source>
        <dbReference type="SAM" id="MobiDB-lite"/>
    </source>
</evidence>
<protein>
    <submittedName>
        <fullName evidence="2">Uncharacterized protein</fullName>
    </submittedName>
</protein>
<evidence type="ECO:0000313" key="2">
    <source>
        <dbReference type="EMBL" id="KAJ3570685.1"/>
    </source>
</evidence>
<name>A0AAD5YS17_9AGAR</name>
<feature type="region of interest" description="Disordered" evidence="1">
    <location>
        <begin position="453"/>
        <end position="475"/>
    </location>
</feature>
<gene>
    <name evidence="2" type="ORF">NP233_g4243</name>
</gene>
<dbReference type="Proteomes" id="UP001213000">
    <property type="component" value="Unassembled WGS sequence"/>
</dbReference>
<dbReference type="AlphaFoldDB" id="A0AAD5YS17"/>
<accession>A0AAD5YS17</accession>
<keyword evidence="3" id="KW-1185">Reference proteome</keyword>
<reference evidence="2" key="1">
    <citation type="submission" date="2022-07" db="EMBL/GenBank/DDBJ databases">
        <title>Genome Sequence of Leucocoprinus birnbaumii.</title>
        <authorList>
            <person name="Buettner E."/>
        </authorList>
    </citation>
    <scope>NUCLEOTIDE SEQUENCE</scope>
    <source>
        <strain evidence="2">VT141</strain>
    </source>
</reference>
<dbReference type="EMBL" id="JANIEX010000224">
    <property type="protein sequence ID" value="KAJ3570685.1"/>
    <property type="molecule type" value="Genomic_DNA"/>
</dbReference>
<evidence type="ECO:0000313" key="3">
    <source>
        <dbReference type="Proteomes" id="UP001213000"/>
    </source>
</evidence>
<proteinExistence type="predicted"/>
<feature type="compositionally biased region" description="Basic and acidic residues" evidence="1">
    <location>
        <begin position="457"/>
        <end position="469"/>
    </location>
</feature>
<sequence length="946" mass="108863">MPAFIAFAWREDTAQTYPRVIVGYITAPLHLSPMLAHLLLKTLFFVVSWLPVGDSIMQSVTKPHIGRAWVLDGELWYSPNSLRSSVPPAHESHPVEFCKEAVKATDFQDPRWWNAGTEWLGFVLKKPVPWSGYWFGSLNSQGNAKCPLVVESQRGAKVYYKMNDKYRSEWSRAESTMSDIAAILSRENRLPHLAPCWPRDLSNTNEHETGASGSQGRFGYLDHHQTSEDALEVIERVRDWFAIPAGLVYWMMKKIHDPGFQEGQMAPKWFHQVTCTMTDKVTFDSLRAADVFETHYSWNRVGIWLHNPADRVEQPTAHFFVKAGVPVWYRWGRREEKQTREWNANSNFGLITPASWELQEATTFIAHAPNLYEDSHQYDFHPMELETPGQTFALQDQIPDTPASPIEGAYERMLSIGDVAKIQSSMCLKEKLETVRQAWDSFWCRREEKNKRLRANASDRERQQQEGRERRKPLTTAPVYAWHMDLDSPAGYTRTLVNRDEREDTLTGEFRHSVRRYDNVANEWHCCDFWDGENTGDLSEDDDEYEFRPDQNVTTASTTSTLPSEPEFHSSSMIVESGSTLKMELTRNEVLRLLSLHFGFVPPLPLPSSLRQGFSCDADRLSLMAVLALDENLTEPNFFKLPLGKVCMNFLRFFSSKDNKDRQPPSELWDLSLQNCQPLRYSKRFSSLVTVKSGDVTWYMFDFGTSRTVAWNLAVCSLASALYICRLCDDWDEEQVAIYLVREGIEFHTLQRADTLEPGPRGRVASTYVPYRNSDHTFSNCDFEFWEKQANHIMTLPRARAAIMRGARGPSGIYDDPNHMFIAKDQSGVEYVDDCLTEKELEALCGLYITFTGSGLQVGRRSWYPLAPVFDGSGEDLGWWSDRAEKLWERINTVISLKVTDEKLELPLNVRNWRNLHLRGYSDGRRAIKHLQKLSKDFLDENLGCL</sequence>